<feature type="compositionally biased region" description="Basic and acidic residues" evidence="1">
    <location>
        <begin position="42"/>
        <end position="66"/>
    </location>
</feature>
<protein>
    <submittedName>
        <fullName evidence="2">Uncharacterized protein</fullName>
    </submittedName>
</protein>
<sequence>MAGRNDDDTVGQVSETSAMTPEGDAGAPGTEDATPPAADTQHAPHEGPKDYTKHPDAADDGDDRAR</sequence>
<comment type="caution">
    <text evidence="2">The sequence shown here is derived from an EMBL/GenBank/DDBJ whole genome shotgun (WGS) entry which is preliminary data.</text>
</comment>
<reference evidence="3" key="1">
    <citation type="journal article" date="2019" name="Int. J. Syst. Evol. Microbiol.">
        <title>The Global Catalogue of Microorganisms (GCM) 10K type strain sequencing project: providing services to taxonomists for standard genome sequencing and annotation.</title>
        <authorList>
            <consortium name="The Broad Institute Genomics Platform"/>
            <consortium name="The Broad Institute Genome Sequencing Center for Infectious Disease"/>
            <person name="Wu L."/>
            <person name="Ma J."/>
        </authorList>
    </citation>
    <scope>NUCLEOTIDE SEQUENCE [LARGE SCALE GENOMIC DNA]</scope>
    <source>
        <strain evidence="3">NBRC 113072</strain>
    </source>
</reference>
<evidence type="ECO:0000256" key="1">
    <source>
        <dbReference type="SAM" id="MobiDB-lite"/>
    </source>
</evidence>
<gene>
    <name evidence="2" type="ORF">GCM10025883_32710</name>
</gene>
<name>A0ABQ6IUW6_9MICO</name>
<feature type="region of interest" description="Disordered" evidence="1">
    <location>
        <begin position="1"/>
        <end position="66"/>
    </location>
</feature>
<dbReference type="EMBL" id="BSUO01000001">
    <property type="protein sequence ID" value="GMA41226.1"/>
    <property type="molecule type" value="Genomic_DNA"/>
</dbReference>
<proteinExistence type="predicted"/>
<dbReference type="RefSeq" id="WP_284304794.1">
    <property type="nucleotide sequence ID" value="NZ_BSUO01000001.1"/>
</dbReference>
<evidence type="ECO:0000313" key="3">
    <source>
        <dbReference type="Proteomes" id="UP001157126"/>
    </source>
</evidence>
<accession>A0ABQ6IUW6</accession>
<dbReference type="Proteomes" id="UP001157126">
    <property type="component" value="Unassembled WGS sequence"/>
</dbReference>
<evidence type="ECO:0000313" key="2">
    <source>
        <dbReference type="EMBL" id="GMA41226.1"/>
    </source>
</evidence>
<organism evidence="2 3">
    <name type="scientific">Mobilicoccus caccae</name>
    <dbReference type="NCBI Taxonomy" id="1859295"/>
    <lineage>
        <taxon>Bacteria</taxon>
        <taxon>Bacillati</taxon>
        <taxon>Actinomycetota</taxon>
        <taxon>Actinomycetes</taxon>
        <taxon>Micrococcales</taxon>
        <taxon>Dermatophilaceae</taxon>
        <taxon>Mobilicoccus</taxon>
    </lineage>
</organism>
<keyword evidence="3" id="KW-1185">Reference proteome</keyword>